<feature type="region of interest" description="Disordered" evidence="9">
    <location>
        <begin position="680"/>
        <end position="715"/>
    </location>
</feature>
<feature type="compositionally biased region" description="Polar residues" evidence="9">
    <location>
        <begin position="1"/>
        <end position="18"/>
    </location>
</feature>
<dbReference type="InterPro" id="IPR003409">
    <property type="entry name" value="MORN"/>
</dbReference>
<dbReference type="Proteomes" id="UP000256970">
    <property type="component" value="Unassembled WGS sequence"/>
</dbReference>
<keyword evidence="3" id="KW-0963">Cytoplasm</keyword>
<keyword evidence="4" id="KW-0677">Repeat</keyword>
<feature type="region of interest" description="Disordered" evidence="9">
    <location>
        <begin position="1"/>
        <end position="23"/>
    </location>
</feature>
<feature type="region of interest" description="Disordered" evidence="9">
    <location>
        <begin position="394"/>
        <end position="433"/>
    </location>
</feature>
<evidence type="ECO:0000256" key="3">
    <source>
        <dbReference type="ARBA" id="ARBA00022490"/>
    </source>
</evidence>
<accession>A0A383VFY3</accession>
<evidence type="ECO:0000313" key="11">
    <source>
        <dbReference type="Proteomes" id="UP000256970"/>
    </source>
</evidence>
<dbReference type="PANTHER" id="PTHR46613:SF1">
    <property type="entry name" value="RADIAL SPOKE HEAD 10 HOMOLOG B-RELATED"/>
    <property type="match status" value="1"/>
</dbReference>
<keyword evidence="11" id="KW-1185">Reference proteome</keyword>
<feature type="compositionally biased region" description="Polar residues" evidence="9">
    <location>
        <begin position="399"/>
        <end position="414"/>
    </location>
</feature>
<evidence type="ECO:0008006" key="12">
    <source>
        <dbReference type="Google" id="ProtNLM"/>
    </source>
</evidence>
<sequence length="715" mass="75258">MKHGQGSSVYPSGNSYNGSWVHDKREGPGTMTWASKGQTYSGMWADNMPNGLGEHVWQQGMPGLQMGNHATHVMHNRYFGMFVNGRRHGEGALWYSSGARYEGQWDSDRKHGNGAYIFEDGTVFTGQFAADRPVLQEGAMVGATDTFAAAAAAAAEAPSAAAAVSGTAQQQAPAAGSTAAEGRISPAGNSALPAAASTADIAPASPSSSSALESAPGFGPRVSSPQLYIADLLLECDAPASTYRAVVNLLISVNTELRALYDRYCNVLSPLLDPSAHRNSWALQAGQFWELLRHSQLLSRHVQLQQISQLLQAALQPPPPVVQRRQQVLASADAAAVLQQPSFPYDPATELLFRDFCEVLVRLAAMRYPQLPRLELQVQQLLAQHLLPLLGGNAGRQGGSRQPLQARASITRSDASPVPAGAAVGGSTAAGPGQEQSQEEVVLYLQSQALLLQQLFAALCSTVSRQHMSSDNQQQQQQQPDTDQQPGTAADVPAGGRVDDQQAFADTAWLQQAVTVRQVAAALDQAGWLQHWQLSLAEVSGLLLEGVLQVADPEGPRARMDEANLEPEASCSGSAAEAARAEAEAAAAKSAAAQEQLFWMDAPLLLVELLWGLLRCAAALPIAALQGQPSSQLDLLGRVQALLEGPHGLFEVLLGVQSLAVAQDAESMAEPVAQLEAAAEADSAQEPGMAHEAACDGTDASGVDAAAPAEGLEAE</sequence>
<evidence type="ECO:0000256" key="2">
    <source>
        <dbReference type="ARBA" id="ARBA00004430"/>
    </source>
</evidence>
<evidence type="ECO:0000256" key="1">
    <source>
        <dbReference type="ARBA" id="ARBA00004230"/>
    </source>
</evidence>
<protein>
    <recommendedName>
        <fullName evidence="12">VPS9 domain-containing protein</fullName>
    </recommendedName>
</protein>
<dbReference type="SMART" id="SM00698">
    <property type="entry name" value="MORN"/>
    <property type="match status" value="4"/>
</dbReference>
<evidence type="ECO:0000256" key="7">
    <source>
        <dbReference type="ARBA" id="ARBA00023212"/>
    </source>
</evidence>
<feature type="compositionally biased region" description="Low complexity" evidence="9">
    <location>
        <begin position="473"/>
        <end position="486"/>
    </location>
</feature>
<dbReference type="AlphaFoldDB" id="A0A383VFY3"/>
<evidence type="ECO:0000256" key="5">
    <source>
        <dbReference type="ARBA" id="ARBA00022846"/>
    </source>
</evidence>
<dbReference type="PANTHER" id="PTHR46613">
    <property type="entry name" value="RADIAL SPOKE HEAD 10 HOMOLOG B-RELATED"/>
    <property type="match status" value="1"/>
</dbReference>
<dbReference type="Pfam" id="PF02493">
    <property type="entry name" value="MORN"/>
    <property type="match status" value="5"/>
</dbReference>
<gene>
    <name evidence="10" type="ORF">BQ4739_LOCUS4251</name>
</gene>
<dbReference type="GO" id="GO:0016020">
    <property type="term" value="C:membrane"/>
    <property type="evidence" value="ECO:0007669"/>
    <property type="project" value="UniProtKB-ARBA"/>
</dbReference>
<keyword evidence="6" id="KW-0969">Cilium</keyword>
<keyword evidence="8" id="KW-0966">Cell projection</keyword>
<dbReference type="SUPFAM" id="SSF82185">
    <property type="entry name" value="Histone H3 K4-specific methyltransferase SET7/9 N-terminal domain"/>
    <property type="match status" value="1"/>
</dbReference>
<evidence type="ECO:0000256" key="6">
    <source>
        <dbReference type="ARBA" id="ARBA00023069"/>
    </source>
</evidence>
<evidence type="ECO:0000256" key="4">
    <source>
        <dbReference type="ARBA" id="ARBA00022737"/>
    </source>
</evidence>
<evidence type="ECO:0000313" key="10">
    <source>
        <dbReference type="EMBL" id="SZX63699.1"/>
    </source>
</evidence>
<dbReference type="EMBL" id="FNXT01000337">
    <property type="protein sequence ID" value="SZX63699.1"/>
    <property type="molecule type" value="Genomic_DNA"/>
</dbReference>
<keyword evidence="5" id="KW-0282">Flagellum</keyword>
<keyword evidence="7" id="KW-0206">Cytoskeleton</keyword>
<proteinExistence type="predicted"/>
<dbReference type="STRING" id="3088.A0A383VFY3"/>
<name>A0A383VFY3_TETOB</name>
<feature type="region of interest" description="Disordered" evidence="9">
    <location>
        <begin position="467"/>
        <end position="495"/>
    </location>
</feature>
<dbReference type="Gene3D" id="2.20.110.10">
    <property type="entry name" value="Histone H3 K4-specific methyltransferase SET7/9 N-terminal domain"/>
    <property type="match status" value="2"/>
</dbReference>
<dbReference type="GO" id="GO:0005930">
    <property type="term" value="C:axoneme"/>
    <property type="evidence" value="ECO:0007669"/>
    <property type="project" value="UniProtKB-SubCell"/>
</dbReference>
<feature type="region of interest" description="Disordered" evidence="9">
    <location>
        <begin position="198"/>
        <end position="217"/>
    </location>
</feature>
<reference evidence="10 11" key="1">
    <citation type="submission" date="2016-10" db="EMBL/GenBank/DDBJ databases">
        <authorList>
            <person name="Cai Z."/>
        </authorList>
    </citation>
    <scope>NUCLEOTIDE SEQUENCE [LARGE SCALE GENOMIC DNA]</scope>
</reference>
<comment type="subcellular location">
    <subcellularLocation>
        <location evidence="1">Cell projection</location>
        <location evidence="1">Cilium</location>
        <location evidence="1">Flagellum</location>
    </subcellularLocation>
    <subcellularLocation>
        <location evidence="2">Cytoplasm</location>
        <location evidence="2">Cytoskeleton</location>
        <location evidence="2">Cilium axoneme</location>
    </subcellularLocation>
</comment>
<feature type="compositionally biased region" description="Low complexity" evidence="9">
    <location>
        <begin position="415"/>
        <end position="433"/>
    </location>
</feature>
<evidence type="ECO:0000256" key="8">
    <source>
        <dbReference type="ARBA" id="ARBA00023273"/>
    </source>
</evidence>
<dbReference type="GO" id="GO:0031514">
    <property type="term" value="C:motile cilium"/>
    <property type="evidence" value="ECO:0007669"/>
    <property type="project" value="UniProtKB-SubCell"/>
</dbReference>
<organism evidence="10 11">
    <name type="scientific">Tetradesmus obliquus</name>
    <name type="common">Green alga</name>
    <name type="synonym">Acutodesmus obliquus</name>
    <dbReference type="NCBI Taxonomy" id="3088"/>
    <lineage>
        <taxon>Eukaryota</taxon>
        <taxon>Viridiplantae</taxon>
        <taxon>Chlorophyta</taxon>
        <taxon>core chlorophytes</taxon>
        <taxon>Chlorophyceae</taxon>
        <taxon>CS clade</taxon>
        <taxon>Sphaeropleales</taxon>
        <taxon>Scenedesmaceae</taxon>
        <taxon>Tetradesmus</taxon>
    </lineage>
</organism>
<feature type="compositionally biased region" description="Low complexity" evidence="9">
    <location>
        <begin position="198"/>
        <end position="216"/>
    </location>
</feature>
<evidence type="ECO:0000256" key="9">
    <source>
        <dbReference type="SAM" id="MobiDB-lite"/>
    </source>
</evidence>